<accession>A0A8H7EV74</accession>
<dbReference type="Proteomes" id="UP000629468">
    <property type="component" value="Unassembled WGS sequence"/>
</dbReference>
<evidence type="ECO:0000256" key="2">
    <source>
        <dbReference type="ARBA" id="ARBA00007991"/>
    </source>
</evidence>
<comment type="similarity">
    <text evidence="2">Belongs to the importin beta family.</text>
</comment>
<dbReference type="InterPro" id="IPR016024">
    <property type="entry name" value="ARM-type_fold"/>
</dbReference>
<protein>
    <recommendedName>
        <fullName evidence="3">Importin-13</fullName>
    </recommendedName>
</protein>
<dbReference type="AlphaFoldDB" id="A0A8H7EV74"/>
<reference evidence="8 9" key="1">
    <citation type="journal article" name="Sci. Rep.">
        <title>Telomere-to-telomere assembled and centromere annotated genomes of the two main subspecies of the button mushroom Agaricus bisporus reveal especially polymorphic chromosome ends.</title>
        <authorList>
            <person name="Sonnenberg A.S.M."/>
            <person name="Sedaghat-Telgerd N."/>
            <person name="Lavrijssen B."/>
            <person name="Ohm R.A."/>
            <person name="Hendrickx P.M."/>
            <person name="Scholtmeijer K."/>
            <person name="Baars J.J.P."/>
            <person name="van Peer A."/>
        </authorList>
    </citation>
    <scope>NUCLEOTIDE SEQUENCE [LARGE SCALE GENOMIC DNA]</scope>
    <source>
        <strain evidence="8 9">H119_p4</strain>
    </source>
</reference>
<keyword evidence="6" id="KW-0539">Nucleus</keyword>
<evidence type="ECO:0000256" key="1">
    <source>
        <dbReference type="ARBA" id="ARBA00004123"/>
    </source>
</evidence>
<dbReference type="GO" id="GO:0005634">
    <property type="term" value="C:nucleus"/>
    <property type="evidence" value="ECO:0007669"/>
    <property type="project" value="UniProtKB-SubCell"/>
</dbReference>
<comment type="subcellular location">
    <subcellularLocation>
        <location evidence="1">Nucleus</location>
    </subcellularLocation>
</comment>
<proteinExistence type="inferred from homology"/>
<dbReference type="InterPro" id="IPR011989">
    <property type="entry name" value="ARM-like"/>
</dbReference>
<dbReference type="PANTHER" id="PTHR12363">
    <property type="entry name" value="TRANSPORTIN 3 AND IMPORTIN 13"/>
    <property type="match status" value="1"/>
</dbReference>
<name>A0A8H7EV74_AGABI</name>
<dbReference type="InterPro" id="IPR013598">
    <property type="entry name" value="Exportin-1/Importin-b-like"/>
</dbReference>
<evidence type="ECO:0000256" key="4">
    <source>
        <dbReference type="ARBA" id="ARBA00022448"/>
    </source>
</evidence>
<evidence type="ECO:0000256" key="6">
    <source>
        <dbReference type="ARBA" id="ARBA00023242"/>
    </source>
</evidence>
<dbReference type="GO" id="GO:0005737">
    <property type="term" value="C:cytoplasm"/>
    <property type="evidence" value="ECO:0007669"/>
    <property type="project" value="TreeGrafter"/>
</dbReference>
<gene>
    <name evidence="8" type="ORF">Agabi119p4_11517</name>
</gene>
<dbReference type="SUPFAM" id="SSF48371">
    <property type="entry name" value="ARM repeat"/>
    <property type="match status" value="1"/>
</dbReference>
<feature type="domain" description="Exportin-1/Importin-beta-like" evidence="7">
    <location>
        <begin position="111"/>
        <end position="252"/>
    </location>
</feature>
<dbReference type="InterPro" id="IPR051345">
    <property type="entry name" value="Importin_beta-like_NTR"/>
</dbReference>
<keyword evidence="4" id="KW-0813">Transport</keyword>
<dbReference type="GO" id="GO:0006606">
    <property type="term" value="P:protein import into nucleus"/>
    <property type="evidence" value="ECO:0007669"/>
    <property type="project" value="TreeGrafter"/>
</dbReference>
<evidence type="ECO:0000256" key="3">
    <source>
        <dbReference type="ARBA" id="ARBA00016020"/>
    </source>
</evidence>
<evidence type="ECO:0000313" key="8">
    <source>
        <dbReference type="EMBL" id="KAF7759822.1"/>
    </source>
</evidence>
<dbReference type="Pfam" id="PF18806">
    <property type="entry name" value="Importin_rep_3"/>
    <property type="match status" value="1"/>
</dbReference>
<dbReference type="Gene3D" id="1.25.10.10">
    <property type="entry name" value="Leucine-rich Repeat Variant"/>
    <property type="match status" value="2"/>
</dbReference>
<keyword evidence="5" id="KW-0677">Repeat</keyword>
<sequence length="1105" mass="120358">MSVLPQLQQSDILQAIQLITQAYNPSPQTTDPQHLKLLQQELFEIQKRPEAWGLIIPLLEHPDQNVQFFGAHTAQVKIVRDWDYIPREHVEAFRDLFIQLAAHSVAARRSKIVLRKLFVALTSLALKLVPGHPTRWSDWIMACVTMFSGHGASTEQIHDFLAIVAEEIPNADLLAQSKAQMSQSLSDAVPMVVQAITSSIQPTVPANQIQSALRCLQAWMTIFPTSDLTPLIPMLISLLNPTHEDVFISASDALQEILSKSALSDGSGTRSLTEPLLFWLDRVGTSIVRDVVSSGDISPVARSTCKLIVALGDHSTFYLAQNVASRVATSIIVPPALQVELPSSPINGNHQQPQVGQRAQIAKSHLVHTFLRLILAFTGHPGYFGVDEEESEMTLGFWYLFQEALWGTEYHDGKDVAGDGITSVDDHEDSIGVNNDAIMDTREKEQVRVAKEVYIELVQVLRKKVTFPPPSSGWGKDQVDKFQVYRRDVGDTLINAYYVLREDMLGYYVNDLVERLNAKREEDGWQDIEASLHCIMSIQEAIDLTESTPHLPRLFGPEILGRLPQTGQPRVRRTMLGVIGAYSSWFANLPNSSAPVSGAATPVRTPTATPAVSPFFADSLQVPSPQPQQTSRAQALLLAALSYVVSALPNPALCLQAGVALRNLCDSNRKALAPHISAFGELHSGLGSVPDSEKGKVLQSIASVVQALPPEQAIPPLEVIVSPIVQKLNEALHSSASLPDDARAVAILQLEILSGVAKGLTHTSEGLLDGELEPAELEKINVARQDGRMVKLRESIFDVVRSVVEIWSTDVGIGLALSDLFKSITSLPTDITLISLPAGPLLELVCMAIQRQLTAAWITLATILIAQLNPPLFALTLKPGPKPEAEAVVRSALPVLLGAGLSVMGVAGAMERNPDIVQEFFGCMDRVAQDFTGQFYLLPEGGLDTLMQCAITALSLQERYSLVAASNFISTLIHRSALTDELMPHKCALVARHGRALMRAVLQGFAGIAPRSVVPNLIEVLGTLMSRAGTSVETNDSGTASEWMKETLYSPDFIQSKASVEDKEKFVKGIVGSRSLRRTRDAANQFTLVARGLEGSNFGYASVTM</sequence>
<evidence type="ECO:0000313" key="9">
    <source>
        <dbReference type="Proteomes" id="UP000629468"/>
    </source>
</evidence>
<evidence type="ECO:0000256" key="5">
    <source>
        <dbReference type="ARBA" id="ARBA00022737"/>
    </source>
</evidence>
<organism evidence="8 9">
    <name type="scientific">Agaricus bisporus var. burnettii</name>
    <dbReference type="NCBI Taxonomy" id="192524"/>
    <lineage>
        <taxon>Eukaryota</taxon>
        <taxon>Fungi</taxon>
        <taxon>Dikarya</taxon>
        <taxon>Basidiomycota</taxon>
        <taxon>Agaricomycotina</taxon>
        <taxon>Agaricomycetes</taxon>
        <taxon>Agaricomycetidae</taxon>
        <taxon>Agaricales</taxon>
        <taxon>Agaricineae</taxon>
        <taxon>Agaricaceae</taxon>
        <taxon>Agaricus</taxon>
    </lineage>
</organism>
<dbReference type="Pfam" id="PF18773">
    <property type="entry name" value="Importin_rep"/>
    <property type="match status" value="1"/>
</dbReference>
<dbReference type="Pfam" id="PF08389">
    <property type="entry name" value="Xpo1"/>
    <property type="match status" value="1"/>
</dbReference>
<dbReference type="EMBL" id="JABXXO010000016">
    <property type="protein sequence ID" value="KAF7759822.1"/>
    <property type="molecule type" value="Genomic_DNA"/>
</dbReference>
<evidence type="ECO:0000259" key="7">
    <source>
        <dbReference type="Pfam" id="PF08389"/>
    </source>
</evidence>
<comment type="caution">
    <text evidence="8">The sequence shown here is derived from an EMBL/GenBank/DDBJ whole genome shotgun (WGS) entry which is preliminary data.</text>
</comment>
<dbReference type="InterPro" id="IPR040709">
    <property type="entry name" value="Importin_rep_1"/>
</dbReference>
<dbReference type="InterPro" id="IPR040520">
    <property type="entry name" value="Importin_rep_3"/>
</dbReference>
<dbReference type="PANTHER" id="PTHR12363:SF33">
    <property type="entry name" value="IMPORTIN-13"/>
    <property type="match status" value="1"/>
</dbReference>